<protein>
    <submittedName>
        <fullName evidence="4">Predicted protein</fullName>
    </submittedName>
</protein>
<evidence type="ECO:0000256" key="1">
    <source>
        <dbReference type="SAM" id="Coils"/>
    </source>
</evidence>
<dbReference type="OMA" id="AYHACAH"/>
<dbReference type="OrthoDB" id="10266517at2759"/>
<dbReference type="GeneID" id="9682696"/>
<gene>
    <name evidence="4" type="ORF">MICPUCDRAFT_38703</name>
</gene>
<name>C1MPB6_MICPC</name>
<reference evidence="4 5" key="1">
    <citation type="journal article" date="2009" name="Science">
        <title>Green evolution and dynamic adaptations revealed by genomes of the marine picoeukaryotes Micromonas.</title>
        <authorList>
            <person name="Worden A.Z."/>
            <person name="Lee J.H."/>
            <person name="Mock T."/>
            <person name="Rouze P."/>
            <person name="Simmons M.P."/>
            <person name="Aerts A.L."/>
            <person name="Allen A.E."/>
            <person name="Cuvelier M.L."/>
            <person name="Derelle E."/>
            <person name="Everett M.V."/>
            <person name="Foulon E."/>
            <person name="Grimwood J."/>
            <person name="Gundlach H."/>
            <person name="Henrissat B."/>
            <person name="Napoli C."/>
            <person name="McDonald S.M."/>
            <person name="Parker M.S."/>
            <person name="Rombauts S."/>
            <person name="Salamov A."/>
            <person name="Von Dassow P."/>
            <person name="Badger J.H."/>
            <person name="Coutinho P.M."/>
            <person name="Demir E."/>
            <person name="Dubchak I."/>
            <person name="Gentemann C."/>
            <person name="Eikrem W."/>
            <person name="Gready J.E."/>
            <person name="John U."/>
            <person name="Lanier W."/>
            <person name="Lindquist E.A."/>
            <person name="Lucas S."/>
            <person name="Mayer K.F."/>
            <person name="Moreau H."/>
            <person name="Not F."/>
            <person name="Otillar R."/>
            <person name="Panaud O."/>
            <person name="Pangilinan J."/>
            <person name="Paulsen I."/>
            <person name="Piegu B."/>
            <person name="Poliakov A."/>
            <person name="Robbens S."/>
            <person name="Schmutz J."/>
            <person name="Toulza E."/>
            <person name="Wyss T."/>
            <person name="Zelensky A."/>
            <person name="Zhou K."/>
            <person name="Armbrust E.V."/>
            <person name="Bhattacharya D."/>
            <person name="Goodenough U.W."/>
            <person name="Van de Peer Y."/>
            <person name="Grigoriev I.V."/>
        </authorList>
    </citation>
    <scope>NUCLEOTIDE SEQUENCE [LARGE SCALE GENOMIC DNA]</scope>
    <source>
        <strain evidence="4 5">CCMP1545</strain>
    </source>
</reference>
<accession>C1MPB6</accession>
<evidence type="ECO:0000313" key="4">
    <source>
        <dbReference type="EMBL" id="EEH58437.1"/>
    </source>
</evidence>
<feature type="domain" description="MEKHLA" evidence="3">
    <location>
        <begin position="37"/>
        <end position="174"/>
    </location>
</feature>
<feature type="compositionally biased region" description="Low complexity" evidence="2">
    <location>
        <begin position="20"/>
        <end position="29"/>
    </location>
</feature>
<proteinExistence type="predicted"/>
<dbReference type="EMBL" id="GG663737">
    <property type="protein sequence ID" value="EEH58437.1"/>
    <property type="molecule type" value="Genomic_DNA"/>
</dbReference>
<dbReference type="AlphaFoldDB" id="C1MPB6"/>
<sequence>MKTMTSKSKGGNDEPEKPKAPSAPKPYESTSAVMQSLTICGSYKEKTGEKLLDGEILVQEAAERLWNAPFVCASHDASDVFNYGNKAALELWGLSWDDFVGMPSTKSASDEDAIQSERRELLDKAAASGVIKDYSGVRQASDGRRFRVTGATVWTITDREGNKTGQAVRFDTFAWLGENGEETEMTVADGGELVEKSSGAGDGDATADAAPSASDIAAAAEAVEEAAAKVRNLKEGDGLTNADPEVQAAVSELLAKKSALAELEERAAV</sequence>
<keyword evidence="5" id="KW-1185">Reference proteome</keyword>
<dbReference type="InterPro" id="IPR013978">
    <property type="entry name" value="MEKHLA"/>
</dbReference>
<evidence type="ECO:0000313" key="5">
    <source>
        <dbReference type="Proteomes" id="UP000001876"/>
    </source>
</evidence>
<evidence type="ECO:0000259" key="3">
    <source>
        <dbReference type="Pfam" id="PF08670"/>
    </source>
</evidence>
<feature type="region of interest" description="Disordered" evidence="2">
    <location>
        <begin position="1"/>
        <end position="31"/>
    </location>
</feature>
<dbReference type="InterPro" id="IPR035965">
    <property type="entry name" value="PAS-like_dom_sf"/>
</dbReference>
<dbReference type="Proteomes" id="UP000001876">
    <property type="component" value="Unassembled WGS sequence"/>
</dbReference>
<keyword evidence="1" id="KW-0175">Coiled coil</keyword>
<feature type="coiled-coil region" evidence="1">
    <location>
        <begin position="216"/>
        <end position="266"/>
    </location>
</feature>
<dbReference type="eggNOG" id="ENOG502SAQ7">
    <property type="taxonomic scope" value="Eukaryota"/>
</dbReference>
<dbReference type="RefSeq" id="XP_003056792.1">
    <property type="nucleotide sequence ID" value="XM_003056746.1"/>
</dbReference>
<feature type="compositionally biased region" description="Basic and acidic residues" evidence="2">
    <location>
        <begin position="10"/>
        <end position="19"/>
    </location>
</feature>
<dbReference type="Gene3D" id="3.30.450.20">
    <property type="entry name" value="PAS domain"/>
    <property type="match status" value="1"/>
</dbReference>
<dbReference type="KEGG" id="mpp:MICPUCDRAFT_38703"/>
<dbReference type="SUPFAM" id="SSF55785">
    <property type="entry name" value="PYP-like sensor domain (PAS domain)"/>
    <property type="match status" value="1"/>
</dbReference>
<dbReference type="Pfam" id="PF08670">
    <property type="entry name" value="MEKHLA"/>
    <property type="match status" value="1"/>
</dbReference>
<evidence type="ECO:0000256" key="2">
    <source>
        <dbReference type="SAM" id="MobiDB-lite"/>
    </source>
</evidence>
<organism evidence="5">
    <name type="scientific">Micromonas pusilla (strain CCMP1545)</name>
    <name type="common">Picoplanktonic green alga</name>
    <dbReference type="NCBI Taxonomy" id="564608"/>
    <lineage>
        <taxon>Eukaryota</taxon>
        <taxon>Viridiplantae</taxon>
        <taxon>Chlorophyta</taxon>
        <taxon>Mamiellophyceae</taxon>
        <taxon>Mamiellales</taxon>
        <taxon>Mamiellaceae</taxon>
        <taxon>Micromonas</taxon>
    </lineage>
</organism>